<dbReference type="GO" id="GO:0006420">
    <property type="term" value="P:arginyl-tRNA aminoacylation"/>
    <property type="evidence" value="ECO:0007669"/>
    <property type="project" value="InterPro"/>
</dbReference>
<dbReference type="SMART" id="SM01016">
    <property type="entry name" value="Arg_tRNA_synt_N"/>
    <property type="match status" value="1"/>
</dbReference>
<accession>A0A3B1DNC0</accession>
<evidence type="ECO:0000256" key="3">
    <source>
        <dbReference type="ARBA" id="ARBA00022840"/>
    </source>
</evidence>
<gene>
    <name evidence="7" type="ORF">MNBD_PLANCTO02-2337</name>
</gene>
<dbReference type="Gene3D" id="3.30.1360.70">
    <property type="entry name" value="Arginyl tRNA synthetase N-terminal domain"/>
    <property type="match status" value="1"/>
</dbReference>
<keyword evidence="1 7" id="KW-0436">Ligase</keyword>
<feature type="non-terminal residue" evidence="7">
    <location>
        <position position="514"/>
    </location>
</feature>
<dbReference type="InterPro" id="IPR035684">
    <property type="entry name" value="ArgRS_core"/>
</dbReference>
<feature type="coiled-coil region" evidence="5">
    <location>
        <begin position="239"/>
        <end position="273"/>
    </location>
</feature>
<sequence length="514" mass="57528">MNILSEIRSRFEVALAKYCDNPVSYLSMVKPSSNPQFGDFQANFAMSLAGKQSEKINPRDLAARIAEEVNLSDICNLPQVAGPGFINLTLRDDWLISITNSLVSDDRLGVKVTSHPCNIVVDYSAPNVAKPMHVGHLRSSVIGDALYHILSFLGHQVTGDNHIGDWGTQFGMIIFGYKHFLDKAAFEENNVNELSRLYKLVNQLSDYHKQKAAIPQRAQVLDMKRDELALLEESPDAEKKGTRKKIGKLKAEIGDLKKELQSTEEKIVEINNDSFLKPLVDAHPHIAKEARLETSKLHAGDTENLKLWNQFLPPCLDAINAMYAKLGITFDMALGESFYQPMLENVVNDLTSKRLATKSEGATCVFQEGNKAPFIVRKSDGAFTYATTDLATIQYRVDELQAKRILYVVDARQGEHFQLLFDTAVRWGYSNTEYRHVSFGTILGDDKRPFKTRSGDTVGLESLLNESITRARKIIDENDDAKLNGAELDDTRRAEIAEIVGIGGIKYADLHHNR</sequence>
<evidence type="ECO:0000259" key="6">
    <source>
        <dbReference type="SMART" id="SM01016"/>
    </source>
</evidence>
<keyword evidence="2" id="KW-0547">Nucleotide-binding</keyword>
<evidence type="ECO:0000256" key="2">
    <source>
        <dbReference type="ARBA" id="ARBA00022741"/>
    </source>
</evidence>
<dbReference type="SUPFAM" id="SSF52374">
    <property type="entry name" value="Nucleotidylyl transferase"/>
    <property type="match status" value="1"/>
</dbReference>
<evidence type="ECO:0000256" key="5">
    <source>
        <dbReference type="SAM" id="Coils"/>
    </source>
</evidence>
<dbReference type="GO" id="GO:0004814">
    <property type="term" value="F:arginine-tRNA ligase activity"/>
    <property type="evidence" value="ECO:0007669"/>
    <property type="project" value="UniProtKB-EC"/>
</dbReference>
<dbReference type="Pfam" id="PF00750">
    <property type="entry name" value="tRNA-synt_1d"/>
    <property type="match status" value="2"/>
</dbReference>
<dbReference type="AlphaFoldDB" id="A0A3B1DNC0"/>
<protein>
    <submittedName>
        <fullName evidence="7">Arginyl-tRNA synthetase</fullName>
        <ecNumber evidence="7">6.1.1.19</ecNumber>
    </submittedName>
</protein>
<keyword evidence="5" id="KW-0175">Coiled coil</keyword>
<dbReference type="InterPro" id="IPR036695">
    <property type="entry name" value="Arg-tRNA-synth_N_sf"/>
</dbReference>
<keyword evidence="3" id="KW-0067">ATP-binding</keyword>
<dbReference type="Gene3D" id="3.40.50.620">
    <property type="entry name" value="HUPs"/>
    <property type="match status" value="1"/>
</dbReference>
<dbReference type="PANTHER" id="PTHR11956">
    <property type="entry name" value="ARGINYL-TRNA SYNTHETASE"/>
    <property type="match status" value="1"/>
</dbReference>
<reference evidence="7" key="1">
    <citation type="submission" date="2018-06" db="EMBL/GenBank/DDBJ databases">
        <authorList>
            <person name="Zhirakovskaya E."/>
        </authorList>
    </citation>
    <scope>NUCLEOTIDE SEQUENCE</scope>
</reference>
<proteinExistence type="predicted"/>
<evidence type="ECO:0000256" key="1">
    <source>
        <dbReference type="ARBA" id="ARBA00022598"/>
    </source>
</evidence>
<dbReference type="PANTHER" id="PTHR11956:SF5">
    <property type="entry name" value="ARGININE--TRNA LIGASE, CYTOPLASMIC"/>
    <property type="match status" value="1"/>
</dbReference>
<dbReference type="PROSITE" id="PS00178">
    <property type="entry name" value="AA_TRNA_LIGASE_I"/>
    <property type="match status" value="1"/>
</dbReference>
<dbReference type="InterPro" id="IPR001412">
    <property type="entry name" value="aa-tRNA-synth_I_CS"/>
</dbReference>
<dbReference type="PRINTS" id="PR01038">
    <property type="entry name" value="TRNASYNTHARG"/>
</dbReference>
<feature type="domain" description="Arginyl tRNA synthetase N-terminal" evidence="6">
    <location>
        <begin position="5"/>
        <end position="90"/>
    </location>
</feature>
<dbReference type="InterPro" id="IPR001278">
    <property type="entry name" value="Arg-tRNA-ligase"/>
</dbReference>
<organism evidence="7">
    <name type="scientific">hydrothermal vent metagenome</name>
    <dbReference type="NCBI Taxonomy" id="652676"/>
    <lineage>
        <taxon>unclassified sequences</taxon>
        <taxon>metagenomes</taxon>
        <taxon>ecological metagenomes</taxon>
    </lineage>
</organism>
<dbReference type="InterPro" id="IPR005148">
    <property type="entry name" value="Arg-tRNA-synth_N"/>
</dbReference>
<keyword evidence="4 7" id="KW-0030">Aminoacyl-tRNA synthetase</keyword>
<dbReference type="GO" id="GO:0005524">
    <property type="term" value="F:ATP binding"/>
    <property type="evidence" value="ECO:0007669"/>
    <property type="project" value="UniProtKB-KW"/>
</dbReference>
<evidence type="ECO:0000313" key="7">
    <source>
        <dbReference type="EMBL" id="VAX37584.1"/>
    </source>
</evidence>
<dbReference type="EC" id="6.1.1.19" evidence="7"/>
<evidence type="ECO:0000256" key="4">
    <source>
        <dbReference type="ARBA" id="ARBA00023146"/>
    </source>
</evidence>
<name>A0A3B1DNC0_9ZZZZ</name>
<dbReference type="Pfam" id="PF03485">
    <property type="entry name" value="Arg_tRNA_synt_N"/>
    <property type="match status" value="1"/>
</dbReference>
<dbReference type="SUPFAM" id="SSF55190">
    <property type="entry name" value="Arginyl-tRNA synthetase (ArgRS), N-terminal 'additional' domain"/>
    <property type="match status" value="1"/>
</dbReference>
<dbReference type="GO" id="GO:0005737">
    <property type="term" value="C:cytoplasm"/>
    <property type="evidence" value="ECO:0007669"/>
    <property type="project" value="InterPro"/>
</dbReference>
<dbReference type="InterPro" id="IPR014729">
    <property type="entry name" value="Rossmann-like_a/b/a_fold"/>
</dbReference>
<dbReference type="EMBL" id="UOGL01000133">
    <property type="protein sequence ID" value="VAX37584.1"/>
    <property type="molecule type" value="Genomic_DNA"/>
</dbReference>